<accession>A0A934V7W1</accession>
<feature type="domain" description="ATPase AAA-type core" evidence="2">
    <location>
        <begin position="1274"/>
        <end position="1323"/>
    </location>
</feature>
<dbReference type="InterPro" id="IPR003959">
    <property type="entry name" value="ATPase_AAA_core"/>
</dbReference>
<dbReference type="GO" id="GO:0005524">
    <property type="term" value="F:ATP binding"/>
    <property type="evidence" value="ECO:0007669"/>
    <property type="project" value="InterPro"/>
</dbReference>
<evidence type="ECO:0000313" key="5">
    <source>
        <dbReference type="EMBL" id="MBK1816577.1"/>
    </source>
</evidence>
<evidence type="ECO:0000256" key="1">
    <source>
        <dbReference type="SAM" id="MobiDB-lite"/>
    </source>
</evidence>
<dbReference type="SUPFAM" id="SSF52540">
    <property type="entry name" value="P-loop containing nucleoside triphosphate hydrolases"/>
    <property type="match status" value="1"/>
</dbReference>
<dbReference type="Pfam" id="PF25472">
    <property type="entry name" value="DUF7902"/>
    <property type="match status" value="1"/>
</dbReference>
<dbReference type="Gene3D" id="3.40.50.300">
    <property type="entry name" value="P-loop containing nucleotide triphosphate hydrolases"/>
    <property type="match status" value="1"/>
</dbReference>
<dbReference type="EMBL" id="JAENIK010000011">
    <property type="protein sequence ID" value="MBK1816577.1"/>
    <property type="molecule type" value="Genomic_DNA"/>
</dbReference>
<comment type="caution">
    <text evidence="5">The sequence shown here is derived from an EMBL/GenBank/DDBJ whole genome shotgun (WGS) entry which is preliminary data.</text>
</comment>
<sequence>MSDTPQQLEGGAYEVIRARLDQHAAVLRERVDALNADRHEVFGAIPTELLSTGHVGTAHSCVPRDIACLGNNLYLLGYNIQFGLKQTTEPADVFALCRLDEERNFHIEDLASVLGDAMFNEDFQSLFRYYRSTVFTKFMLIGPHLHMKMRIGKSEDDFKTFKWLVNGDGTLAYQGNRSEHECRYPEPVEFQWKRAHRDMHRSGDHPHISVGDIVFVETIGGDLTIKVEDNTKTGQGIYSEPVDDADQTLDDAEILYAIVGPLVILRILPYRESKHRHLVFNGKTRTVHRVDGIGQSCVLLPGDQGILFANGYALATGEVKTFETGQSGLRFERRIAAGNGEDTLFVFYQRTSGHYVLFSYNVIAQSVETPVVCNGFALDPDGRMVLFQAPEQAQKHHALQVWRTPYVADSATAVPDEKRGSLLFKIGNSTLVSGMAEAREILILLGKGDTYADVYLELVRRTREVLDGYFWLKDAEAHKLSEPLEAINSAANAAIDEFDKVVRLRQATAARTEEVRDATEKLLNSVRGSAPDDIRGFVRNLADLRLRRGEIIGLRELRYADSTVIDDLDKRVADATDTVSGRTVEFLLQERALEPYRLAIETQRESLAKITKTTEADDTAKGLDQAGSELELLIDIVGNLRIQDATQTTAIIESVSALYATLNGIRAELKSKRRELARVEGVAQFGAQLKLLGQSVVNFLDLCDTPEKCGEYLTKVMVQVEDLEGRFAEFDEYIEELTIKREEIHEAFEGRKQALIEQRNRRAGNLLKSAERILGGLKNRAGSLEDINAINGYFAGDLMVAKLRDIITELRDIGDSVKADDLQTRLKTVQDDAVRQLKDRKELFADGGNVLKFGRHNFSVNTQELELSIITHDGTPCFHLSGTAFFEPVESEEFLATRAVWDQEVVSENNRIYRSEWLAWKLLESGIEGDPTLEAVHAFMAPRYSEGYTKGVHDEDALKILSALLPIHRSLGLLRFGPRVRALAMLFWEVYRTTEQGGSMERLISAHGAMRRAFGAPVEEAHPLRSELEKNLSDFISRSQAAGLLVSDNGPQAARDSAAYLFEQLASGGPVPASAESAAGTAAFKLALNTGTAASELTRSLDPLGDDPERRFLVLLDWMSGHLRFTDGPVTHPRRTPPLAWVAESAAHWLRGGIEQRGVSEVSSSIRVEGLRGQHAVIQDGGIYETDYQAFRERLSGFENREVPAFEACTRLKQKLIEVRKEQIRLDEFKPRVMSSFVRNRLINDVYLPLIGENLAKQIGTAGSDTRTDRSGLLLLVSPPGYGKTTIMEYVSNRLGLTFMKINGPALGHAVVSLDPTEAPNMSAREEVDKLNLALEMGDNVMIYVDDIQHTNPEFLQRFISLCDAQRKMEGVWRGKARTYDLRGKKVAVVMAGNPYTEGGTKFKIPDMLANRADTYNLGDILGGHLDAFKASYIENSLTANPILARLASRHQEDVYAVMKVAETGSQEGVDFKGNHAPAEIEEMVTVTRHLFEVRDTILRVNQEYIRSAAQEDAYRTEPPFRLQGSYRNMARIAGKVLPLMSKAEIRSLILDHYQNESQTLTQGAEANLLKFKEFENISNDTEKSRWVDIKKEFMKRRLLGGAGEEDPVGRVVAQLSGFQDGLEAIKAVIADSGREHAKPQSLSETTVAQLREIIAGLRAVPVEVDIKVVPVQDDRGSIQSVDQSAQAPLAFSPEVRQGGDES</sequence>
<organism evidence="5 6">
    <name type="scientific">Luteolibacter yonseiensis</name>
    <dbReference type="NCBI Taxonomy" id="1144680"/>
    <lineage>
        <taxon>Bacteria</taxon>
        <taxon>Pseudomonadati</taxon>
        <taxon>Verrucomicrobiota</taxon>
        <taxon>Verrucomicrobiia</taxon>
        <taxon>Verrucomicrobiales</taxon>
        <taxon>Verrucomicrobiaceae</taxon>
        <taxon>Luteolibacter</taxon>
    </lineage>
</organism>
<dbReference type="Proteomes" id="UP000600139">
    <property type="component" value="Unassembled WGS sequence"/>
</dbReference>
<name>A0A934V7W1_9BACT</name>
<evidence type="ECO:0000259" key="4">
    <source>
        <dbReference type="Pfam" id="PF25472"/>
    </source>
</evidence>
<feature type="domain" description="DUF7902" evidence="4">
    <location>
        <begin position="592"/>
        <end position="675"/>
    </location>
</feature>
<evidence type="ECO:0000313" key="6">
    <source>
        <dbReference type="Proteomes" id="UP000600139"/>
    </source>
</evidence>
<protein>
    <submittedName>
        <fullName evidence="5">DNA repair ATPase</fullName>
    </submittedName>
</protein>
<feature type="region of interest" description="Disordered" evidence="1">
    <location>
        <begin position="1678"/>
        <end position="1703"/>
    </location>
</feature>
<evidence type="ECO:0000259" key="2">
    <source>
        <dbReference type="Pfam" id="PF00004"/>
    </source>
</evidence>
<keyword evidence="6" id="KW-1185">Reference proteome</keyword>
<feature type="domain" description="DUF3686" evidence="3">
    <location>
        <begin position="27"/>
        <end position="470"/>
    </location>
</feature>
<gene>
    <name evidence="5" type="ORF">JIN84_13205</name>
</gene>
<dbReference type="GO" id="GO:0016887">
    <property type="term" value="F:ATP hydrolysis activity"/>
    <property type="evidence" value="ECO:0007669"/>
    <property type="project" value="InterPro"/>
</dbReference>
<dbReference type="InterPro" id="IPR027417">
    <property type="entry name" value="P-loop_NTPase"/>
</dbReference>
<evidence type="ECO:0000259" key="3">
    <source>
        <dbReference type="Pfam" id="PF12458"/>
    </source>
</evidence>
<dbReference type="InterPro" id="IPR057224">
    <property type="entry name" value="DUF7902"/>
</dbReference>
<dbReference type="RefSeq" id="WP_200351510.1">
    <property type="nucleotide sequence ID" value="NZ_BAABHZ010000006.1"/>
</dbReference>
<dbReference type="Pfam" id="PF12458">
    <property type="entry name" value="DUF3686"/>
    <property type="match status" value="1"/>
</dbReference>
<feature type="compositionally biased region" description="Polar residues" evidence="1">
    <location>
        <begin position="1678"/>
        <end position="1687"/>
    </location>
</feature>
<reference evidence="5" key="1">
    <citation type="submission" date="2021-01" db="EMBL/GenBank/DDBJ databases">
        <title>Modified the classification status of verrucomicrobia.</title>
        <authorList>
            <person name="Feng X."/>
        </authorList>
    </citation>
    <scope>NUCLEOTIDE SEQUENCE</scope>
    <source>
        <strain evidence="5">JCM 18052</strain>
    </source>
</reference>
<dbReference type="InterPro" id="IPR020958">
    <property type="entry name" value="DUF3686"/>
</dbReference>
<dbReference type="Pfam" id="PF00004">
    <property type="entry name" value="AAA"/>
    <property type="match status" value="1"/>
</dbReference>
<proteinExistence type="predicted"/>